<gene>
    <name evidence="3" type="ORF">MSIBF_A1230001</name>
</gene>
<evidence type="ECO:0000256" key="2">
    <source>
        <dbReference type="ARBA" id="ARBA00022695"/>
    </source>
</evidence>
<evidence type="ECO:0000313" key="3">
    <source>
        <dbReference type="EMBL" id="CEG11152.1"/>
    </source>
</evidence>
<dbReference type="Gene3D" id="3.90.550.10">
    <property type="entry name" value="Spore Coat Polysaccharide Biosynthesis Protein SpsA, Chain A"/>
    <property type="match status" value="1"/>
</dbReference>
<keyword evidence="1 3" id="KW-0808">Transferase</keyword>
<dbReference type="EC" id="2.7.7.9" evidence="3"/>
<sequence length="66" mass="7785">MKIQITDAINMLLEEEDVYAYEFKGKRYDIGNIYLWLTANIEFALKRDDLKEDVIKFIKNLAVLKG</sequence>
<dbReference type="AlphaFoldDB" id="A0A098E5X7"/>
<name>A0A098E5X7_9ZZZZ</name>
<dbReference type="PANTHER" id="PTHR43197">
    <property type="entry name" value="UTP--GLUCOSE-1-PHOSPHATE URIDYLYLTRANSFERASE"/>
    <property type="match status" value="1"/>
</dbReference>
<evidence type="ECO:0000256" key="1">
    <source>
        <dbReference type="ARBA" id="ARBA00022679"/>
    </source>
</evidence>
<accession>A0A098E5X7</accession>
<organism evidence="3">
    <name type="scientific">groundwater metagenome</name>
    <dbReference type="NCBI Taxonomy" id="717931"/>
    <lineage>
        <taxon>unclassified sequences</taxon>
        <taxon>metagenomes</taxon>
        <taxon>ecological metagenomes</taxon>
    </lineage>
</organism>
<dbReference type="GO" id="GO:0006011">
    <property type="term" value="P:UDP-alpha-D-glucose metabolic process"/>
    <property type="evidence" value="ECO:0007669"/>
    <property type="project" value="InterPro"/>
</dbReference>
<dbReference type="EMBL" id="CCXY01000028">
    <property type="protein sequence ID" value="CEG11152.1"/>
    <property type="molecule type" value="Genomic_DNA"/>
</dbReference>
<keyword evidence="2 3" id="KW-0548">Nucleotidyltransferase</keyword>
<dbReference type="PANTHER" id="PTHR43197:SF1">
    <property type="entry name" value="UTP--GLUCOSE-1-PHOSPHATE URIDYLYLTRANSFERASE"/>
    <property type="match status" value="1"/>
</dbReference>
<dbReference type="GO" id="GO:0003983">
    <property type="term" value="F:UTP:glucose-1-phosphate uridylyltransferase activity"/>
    <property type="evidence" value="ECO:0007669"/>
    <property type="project" value="UniProtKB-EC"/>
</dbReference>
<dbReference type="SUPFAM" id="SSF53448">
    <property type="entry name" value="Nucleotide-diphospho-sugar transferases"/>
    <property type="match status" value="1"/>
</dbReference>
<reference evidence="3" key="1">
    <citation type="submission" date="2014-09" db="EMBL/GenBank/DDBJ databases">
        <authorList>
            <person name="Probst J Alexander"/>
        </authorList>
    </citation>
    <scope>NUCLEOTIDE SEQUENCE</scope>
</reference>
<dbReference type="InterPro" id="IPR029044">
    <property type="entry name" value="Nucleotide-diphossugar_trans"/>
</dbReference>
<dbReference type="InterPro" id="IPR005771">
    <property type="entry name" value="GalU_uridylyltTrfase_bac/arc"/>
</dbReference>
<proteinExistence type="predicted"/>
<protein>
    <submittedName>
        <fullName evidence="3">UTP--glucose-1-phosphate uridylyltransferase</fullName>
        <ecNumber evidence="3">2.7.7.9</ecNumber>
    </submittedName>
</protein>